<feature type="non-terminal residue" evidence="7">
    <location>
        <position position="1"/>
    </location>
</feature>
<evidence type="ECO:0000259" key="6">
    <source>
        <dbReference type="Pfam" id="PF01699"/>
    </source>
</evidence>
<gene>
    <name evidence="7" type="ORF">AVDCRST_MAG12-345</name>
</gene>
<evidence type="ECO:0000313" key="7">
    <source>
        <dbReference type="EMBL" id="CAA9466358.1"/>
    </source>
</evidence>
<feature type="transmembrane region" description="Helical" evidence="5">
    <location>
        <begin position="139"/>
        <end position="160"/>
    </location>
</feature>
<dbReference type="AlphaFoldDB" id="A0A6J4RHT2"/>
<evidence type="ECO:0000256" key="5">
    <source>
        <dbReference type="SAM" id="Phobius"/>
    </source>
</evidence>
<organism evidence="7">
    <name type="scientific">uncultured Rubrobacteraceae bacterium</name>
    <dbReference type="NCBI Taxonomy" id="349277"/>
    <lineage>
        <taxon>Bacteria</taxon>
        <taxon>Bacillati</taxon>
        <taxon>Actinomycetota</taxon>
        <taxon>Rubrobacteria</taxon>
        <taxon>Rubrobacterales</taxon>
        <taxon>Rubrobacteraceae</taxon>
        <taxon>environmental samples</taxon>
    </lineage>
</organism>
<keyword evidence="4 5" id="KW-0472">Membrane</keyword>
<evidence type="ECO:0000256" key="3">
    <source>
        <dbReference type="ARBA" id="ARBA00022989"/>
    </source>
</evidence>
<feature type="transmembrane region" description="Helical" evidence="5">
    <location>
        <begin position="43"/>
        <end position="65"/>
    </location>
</feature>
<keyword evidence="3 5" id="KW-1133">Transmembrane helix</keyword>
<accession>A0A6J4RHT2</accession>
<dbReference type="GO" id="GO:0055085">
    <property type="term" value="P:transmembrane transport"/>
    <property type="evidence" value="ECO:0007669"/>
    <property type="project" value="InterPro"/>
</dbReference>
<protein>
    <submittedName>
        <fullName evidence="7">Sodium/calcium exchanger membrane region</fullName>
    </submittedName>
</protein>
<evidence type="ECO:0000256" key="1">
    <source>
        <dbReference type="ARBA" id="ARBA00004141"/>
    </source>
</evidence>
<proteinExistence type="predicted"/>
<dbReference type="Gene3D" id="1.20.1420.30">
    <property type="entry name" value="NCX, central ion-binding region"/>
    <property type="match status" value="1"/>
</dbReference>
<name>A0A6J4RHT2_9ACTN</name>
<reference evidence="7" key="1">
    <citation type="submission" date="2020-02" db="EMBL/GenBank/DDBJ databases">
        <authorList>
            <person name="Meier V. D."/>
        </authorList>
    </citation>
    <scope>NUCLEOTIDE SEQUENCE</scope>
    <source>
        <strain evidence="7">AVDCRST_MAG12</strain>
    </source>
</reference>
<feature type="transmembrane region" description="Helical" evidence="5">
    <location>
        <begin position="111"/>
        <end position="133"/>
    </location>
</feature>
<feature type="domain" description="Sodium/calcium exchanger membrane region" evidence="6">
    <location>
        <begin position="48"/>
        <end position="186"/>
    </location>
</feature>
<evidence type="ECO:0000256" key="2">
    <source>
        <dbReference type="ARBA" id="ARBA00022692"/>
    </source>
</evidence>
<dbReference type="InterPro" id="IPR004837">
    <property type="entry name" value="NaCa_Exmemb"/>
</dbReference>
<dbReference type="GO" id="GO:0016020">
    <property type="term" value="C:membrane"/>
    <property type="evidence" value="ECO:0007669"/>
    <property type="project" value="UniProtKB-SubCell"/>
</dbReference>
<feature type="transmembrane region" description="Helical" evidence="5">
    <location>
        <begin position="169"/>
        <end position="189"/>
    </location>
</feature>
<sequence>ALAALVLVIGYAQYVRQTLVSGDHLEEVPEKLLLLPRRPNPPLAAVVFQTVASLGLIVVGAHFFVDAVKHAADGLGLPAGLIALVLAPLATELPEKFNSVFWMRDGKDTLALGNMTGAMMFQSTIPVTFGILFTPWSLAPLDALAVVLALASGGFVYLMLRRTRKLQAWHLMVGGAFYAAFVVGAVLAVL</sequence>
<comment type="subcellular location">
    <subcellularLocation>
        <location evidence="1">Membrane</location>
        <topology evidence="1">Multi-pass membrane protein</topology>
    </subcellularLocation>
</comment>
<dbReference type="EMBL" id="CADCVK010000054">
    <property type="protein sequence ID" value="CAA9466358.1"/>
    <property type="molecule type" value="Genomic_DNA"/>
</dbReference>
<dbReference type="InterPro" id="IPR044880">
    <property type="entry name" value="NCX_ion-bd_dom_sf"/>
</dbReference>
<keyword evidence="2 5" id="KW-0812">Transmembrane</keyword>
<dbReference type="Pfam" id="PF01699">
    <property type="entry name" value="Na_Ca_ex"/>
    <property type="match status" value="1"/>
</dbReference>
<evidence type="ECO:0000256" key="4">
    <source>
        <dbReference type="ARBA" id="ARBA00023136"/>
    </source>
</evidence>